<evidence type="ECO:0000256" key="2">
    <source>
        <dbReference type="ARBA" id="ARBA00022801"/>
    </source>
</evidence>
<keyword evidence="5" id="KW-1185">Reference proteome</keyword>
<evidence type="ECO:0000259" key="3">
    <source>
        <dbReference type="PROSITE" id="PS51820"/>
    </source>
</evidence>
<reference evidence="4 5" key="1">
    <citation type="submission" date="2017-09" db="EMBL/GenBank/DDBJ databases">
        <title>Sphingomonas spermidinifaciens 9NM-10, whole genome shotgun sequence.</title>
        <authorList>
            <person name="Feng G."/>
            <person name="Zhu H."/>
        </authorList>
    </citation>
    <scope>NUCLEOTIDE SEQUENCE [LARGE SCALE GENOMIC DNA]</scope>
    <source>
        <strain evidence="4 5">9NM-10</strain>
    </source>
</reference>
<dbReference type="Gene3D" id="3.20.20.300">
    <property type="entry name" value="Glycoside hydrolase, family 3, N-terminal domain"/>
    <property type="match status" value="1"/>
</dbReference>
<dbReference type="InterPro" id="IPR013783">
    <property type="entry name" value="Ig-like_fold"/>
</dbReference>
<evidence type="ECO:0000313" key="4">
    <source>
        <dbReference type="EMBL" id="PCD02755.1"/>
    </source>
</evidence>
<dbReference type="Gene3D" id="2.60.40.10">
    <property type="entry name" value="Immunoglobulins"/>
    <property type="match status" value="1"/>
</dbReference>
<dbReference type="PANTHER" id="PTHR42715:SF10">
    <property type="entry name" value="BETA-GLUCOSIDASE"/>
    <property type="match status" value="1"/>
</dbReference>
<dbReference type="RefSeq" id="WP_096344133.1">
    <property type="nucleotide sequence ID" value="NZ_NWMW01000002.1"/>
</dbReference>
<dbReference type="GO" id="GO:0005975">
    <property type="term" value="P:carbohydrate metabolic process"/>
    <property type="evidence" value="ECO:0007669"/>
    <property type="project" value="InterPro"/>
</dbReference>
<dbReference type="SUPFAM" id="SSF51445">
    <property type="entry name" value="(Trans)glycosidases"/>
    <property type="match status" value="1"/>
</dbReference>
<name>A0A2A4B472_9SPHN</name>
<dbReference type="Pfam" id="PF00933">
    <property type="entry name" value="Glyco_hydro_3"/>
    <property type="match status" value="1"/>
</dbReference>
<dbReference type="Pfam" id="PF14310">
    <property type="entry name" value="Fn3-like"/>
    <property type="match status" value="1"/>
</dbReference>
<dbReference type="InterPro" id="IPR002772">
    <property type="entry name" value="Glyco_hydro_3_C"/>
</dbReference>
<dbReference type="OrthoDB" id="9781691at2"/>
<comment type="caution">
    <text evidence="4">The sequence shown here is derived from an EMBL/GenBank/DDBJ whole genome shotgun (WGS) entry which is preliminary data.</text>
</comment>
<dbReference type="Gene3D" id="3.40.50.1700">
    <property type="entry name" value="Glycoside hydrolase family 3 C-terminal domain"/>
    <property type="match status" value="1"/>
</dbReference>
<keyword evidence="2" id="KW-0378">Hydrolase</keyword>
<dbReference type="InterPro" id="IPR036881">
    <property type="entry name" value="Glyco_hydro_3_C_sf"/>
</dbReference>
<gene>
    <name evidence="4" type="ORF">COC42_10455</name>
</gene>
<comment type="similarity">
    <text evidence="1">Belongs to the glycosyl hydrolase 3 family.</text>
</comment>
<dbReference type="PRINTS" id="PR00133">
    <property type="entry name" value="GLHYDRLASE3"/>
</dbReference>
<protein>
    <submittedName>
        <fullName evidence="4">Beta-glucosidase</fullName>
    </submittedName>
</protein>
<dbReference type="InterPro" id="IPR037524">
    <property type="entry name" value="PA14/GLEYA"/>
</dbReference>
<evidence type="ECO:0000256" key="1">
    <source>
        <dbReference type="ARBA" id="ARBA00005336"/>
    </source>
</evidence>
<organism evidence="4 5">
    <name type="scientific">Sphingomonas spermidinifaciens</name>
    <dbReference type="NCBI Taxonomy" id="1141889"/>
    <lineage>
        <taxon>Bacteria</taxon>
        <taxon>Pseudomonadati</taxon>
        <taxon>Pseudomonadota</taxon>
        <taxon>Alphaproteobacteria</taxon>
        <taxon>Sphingomonadales</taxon>
        <taxon>Sphingomonadaceae</taxon>
        <taxon>Sphingomonas</taxon>
    </lineage>
</organism>
<dbReference type="SUPFAM" id="SSF52279">
    <property type="entry name" value="Beta-D-glucan exohydrolase, C-terminal domain"/>
    <property type="match status" value="1"/>
</dbReference>
<dbReference type="InterPro" id="IPR011658">
    <property type="entry name" value="PA14_dom"/>
</dbReference>
<dbReference type="Pfam" id="PF07691">
    <property type="entry name" value="PA14"/>
    <property type="match status" value="1"/>
</dbReference>
<dbReference type="InterPro" id="IPR026891">
    <property type="entry name" value="Fn3-like"/>
</dbReference>
<dbReference type="PANTHER" id="PTHR42715">
    <property type="entry name" value="BETA-GLUCOSIDASE"/>
    <property type="match status" value="1"/>
</dbReference>
<dbReference type="SMART" id="SM01217">
    <property type="entry name" value="Fn3_like"/>
    <property type="match status" value="1"/>
</dbReference>
<accession>A0A2A4B472</accession>
<proteinExistence type="inferred from homology"/>
<dbReference type="InterPro" id="IPR050288">
    <property type="entry name" value="Cellulose_deg_GH3"/>
</dbReference>
<dbReference type="InterPro" id="IPR001764">
    <property type="entry name" value="Glyco_hydro_3_N"/>
</dbReference>
<dbReference type="Proteomes" id="UP000218366">
    <property type="component" value="Unassembled WGS sequence"/>
</dbReference>
<dbReference type="SUPFAM" id="SSF56988">
    <property type="entry name" value="Anthrax protective antigen"/>
    <property type="match status" value="1"/>
</dbReference>
<dbReference type="InterPro" id="IPR036962">
    <property type="entry name" value="Glyco_hydro_3_N_sf"/>
</dbReference>
<feature type="domain" description="PA14" evidence="3">
    <location>
        <begin position="383"/>
        <end position="531"/>
    </location>
</feature>
<dbReference type="AlphaFoldDB" id="A0A2A4B472"/>
<dbReference type="Pfam" id="PF01915">
    <property type="entry name" value="Glyco_hydro_3_C"/>
    <property type="match status" value="1"/>
</dbReference>
<sequence>MRDPTIEDMTRLTAGAAMWASHALPEAGIPAFTMSDGPMGIASGHVDERDIARLSPCATALGASFDTDLVQRIGALVGSEAAARGVDAVLAPNINLARSPLAGRAFEYFGEDPLHAGILGAAWITGLQSTGTGSVAKHLVCNDSETERDTLDVRIDERTLREVYLLPFEFAARAGCVGMLAAYNKVNGDWCAEQTHIITEVVKGAWGYDGLVMSDWFGTHSTAPTLNAGLDLEMPGPARFLGFKADEAVAAGEVPPTRVADAAERIARAAKRVTGAKTQPYTDDETRDLLVEAAAAGFVLLKNDGLLPLAPGRRIAVIGPNAAAPCFQGGTFAKISVSPDLPSPAQAIAARYGADKVTFEAGVDPAPRLPGMPVTPARDIGDGCTRGMTLDYFASDDCTGEPLTSETRATNSLVWFVGVHEQGPFDKGGSVRASGVFTPEQSGPHRFYLGATGEARLTVDGEPIVSTGATLAKDVMGKLKSGDAETGGVVLEAGKPVRIVAEFAYAPARVHGLWYGVRGPDSREAMLARAEAAARDAEAVLLFVGETSDSSVESKDRPDTRLAPEQAELVARVLAANPRTAIVANIGHAFDASWAEGAAALIAAWYPGEGFAEAIAQVLAGDREPGGRMPVSIACAEADYPAFGLKPGEGGRLSYEEGTRIGYRGLIANGTPARHSFGSGEGYTRFDWAEAAVEGGGVAVTVRNIGDRAGSEIVQLYRDTPEPTLVGFAKVHLQPGEERRISIALAARRFMIWGEGGWTPIGRTLNLRVARHAEDPGMPLTAAFADLDDAAL</sequence>
<dbReference type="InterPro" id="IPR017853">
    <property type="entry name" value="GH"/>
</dbReference>
<dbReference type="GO" id="GO:0004553">
    <property type="term" value="F:hydrolase activity, hydrolyzing O-glycosyl compounds"/>
    <property type="evidence" value="ECO:0007669"/>
    <property type="project" value="InterPro"/>
</dbReference>
<dbReference type="Gene3D" id="2.60.120.260">
    <property type="entry name" value="Galactose-binding domain-like"/>
    <property type="match status" value="1"/>
</dbReference>
<dbReference type="EMBL" id="NWMW01000002">
    <property type="protein sequence ID" value="PCD02755.1"/>
    <property type="molecule type" value="Genomic_DNA"/>
</dbReference>
<dbReference type="PROSITE" id="PS51820">
    <property type="entry name" value="PA14"/>
    <property type="match status" value="1"/>
</dbReference>
<evidence type="ECO:0000313" key="5">
    <source>
        <dbReference type="Proteomes" id="UP000218366"/>
    </source>
</evidence>